<gene>
    <name evidence="2" type="ORF">TCT1_14780</name>
</gene>
<protein>
    <recommendedName>
        <fullName evidence="1">Antirepressor protein C-terminal domain-containing protein</fullName>
    </recommendedName>
</protein>
<keyword evidence="3" id="KW-1185">Reference proteome</keyword>
<evidence type="ECO:0000259" key="1">
    <source>
        <dbReference type="Pfam" id="PF03374"/>
    </source>
</evidence>
<name>A0ABM8JYY9_9GAMM</name>
<dbReference type="EMBL" id="AP028978">
    <property type="protein sequence ID" value="BET96557.1"/>
    <property type="molecule type" value="Genomic_DNA"/>
</dbReference>
<sequence length="270" mass="30344">MSHKGETSKGATNEASITLNMYKENNAMKILAPTTQAVTMSSIDFLNDIINPARIFAGEKEVENRHFITRIEDELDDLGVAENFYVTTSQGAKRKVKGYNLTMEQMTLVGMRESKAVRRSVLEKLKQLEKPAVDPMVALNDPSFLRSTLLTYTEKVIELEHQVEEMKPDVAALERIAKSDGSMCVTDAAKQLQVRPKVLFSLLSEKHWIYRRVGVESWIGYQDKIQTGYLEHKMTIVYKPDGSEKTTTQVRVTPKGISKLAKMLSVGKAA</sequence>
<evidence type="ECO:0000313" key="3">
    <source>
        <dbReference type="Proteomes" id="UP001529514"/>
    </source>
</evidence>
<feature type="domain" description="Antirepressor protein C-terminal" evidence="1">
    <location>
        <begin position="160"/>
        <end position="264"/>
    </location>
</feature>
<evidence type="ECO:0000313" key="2">
    <source>
        <dbReference type="EMBL" id="BET96557.1"/>
    </source>
</evidence>
<proteinExistence type="predicted"/>
<reference evidence="2 3" key="1">
    <citation type="submission" date="2023-10" db="EMBL/GenBank/DDBJ databases">
        <title>Xenorhabdus taiwanensis sp. nov., a symbiotic bacterium associated with the entomopathogenic nematode Steinernema taiwanensis.</title>
        <authorList>
            <person name="Tseng C.T."/>
            <person name="Shu H.Y."/>
            <person name="Chen M.H."/>
            <person name="Fang Y.J."/>
            <person name="Wu T.L."/>
            <person name="Lin Y.C."/>
            <person name="Huang C.J."/>
        </authorList>
    </citation>
    <scope>NUCLEOTIDE SEQUENCE [LARGE SCALE GENOMIC DNA]</scope>
    <source>
        <strain evidence="2 3">TCT-1</strain>
    </source>
</reference>
<dbReference type="InterPro" id="IPR005039">
    <property type="entry name" value="Ant_C"/>
</dbReference>
<organism evidence="2 3">
    <name type="scientific">Xenorhabdus taiwanensis</name>
    <dbReference type="NCBI Taxonomy" id="3085177"/>
    <lineage>
        <taxon>Bacteria</taxon>
        <taxon>Pseudomonadati</taxon>
        <taxon>Pseudomonadota</taxon>
        <taxon>Gammaproteobacteria</taxon>
        <taxon>Enterobacterales</taxon>
        <taxon>Morganellaceae</taxon>
        <taxon>Xenorhabdus</taxon>
    </lineage>
</organism>
<accession>A0ABM8JYY9</accession>
<dbReference type="Proteomes" id="UP001529514">
    <property type="component" value="Chromosome"/>
</dbReference>
<dbReference type="Pfam" id="PF03374">
    <property type="entry name" value="ANT"/>
    <property type="match status" value="1"/>
</dbReference>